<proteinExistence type="predicted"/>
<name>A0ABX6P5A8_9BURK</name>
<reference evidence="1 2" key="1">
    <citation type="submission" date="2020-05" db="EMBL/GenBank/DDBJ databases">
        <title>Ramlibacter rhizophilus sp. nov., isolated from rhizosphere soil of national flower Mugunghwa from South Korea.</title>
        <authorList>
            <person name="Zheng-Fei Y."/>
            <person name="Huan T."/>
        </authorList>
    </citation>
    <scope>NUCLEOTIDE SEQUENCE [LARGE SCALE GENOMIC DNA]</scope>
    <source>
        <strain evidence="1 2">H242</strain>
    </source>
</reference>
<dbReference type="EMBL" id="CP053418">
    <property type="protein sequence ID" value="QJW85316.1"/>
    <property type="molecule type" value="Genomic_DNA"/>
</dbReference>
<evidence type="ECO:0000313" key="1">
    <source>
        <dbReference type="EMBL" id="QJW85316.1"/>
    </source>
</evidence>
<gene>
    <name evidence="1" type="ORF">HK414_23850</name>
</gene>
<dbReference type="Proteomes" id="UP000500826">
    <property type="component" value="Chromosome"/>
</dbReference>
<protein>
    <submittedName>
        <fullName evidence="1">Uncharacterized protein</fullName>
    </submittedName>
</protein>
<evidence type="ECO:0000313" key="2">
    <source>
        <dbReference type="Proteomes" id="UP000500826"/>
    </source>
</evidence>
<organism evidence="1 2">
    <name type="scientific">Ramlibacter terrae</name>
    <dbReference type="NCBI Taxonomy" id="2732511"/>
    <lineage>
        <taxon>Bacteria</taxon>
        <taxon>Pseudomonadati</taxon>
        <taxon>Pseudomonadota</taxon>
        <taxon>Betaproteobacteria</taxon>
        <taxon>Burkholderiales</taxon>
        <taxon>Comamonadaceae</taxon>
        <taxon>Ramlibacter</taxon>
    </lineage>
</organism>
<accession>A0ABX6P5A8</accession>
<keyword evidence="2" id="KW-1185">Reference proteome</keyword>
<sequence length="55" mass="5767">MGTNVAQVEPQGAIEMLGVRLHNLPAGQRYAVRGEKQGAGWPVGLGEAVRRLVGA</sequence>